<accession>A0AAV9Y242</accession>
<dbReference type="InterPro" id="IPR027417">
    <property type="entry name" value="P-loop_NTPase"/>
</dbReference>
<dbReference type="Proteomes" id="UP001311799">
    <property type="component" value="Unassembled WGS sequence"/>
</dbReference>
<dbReference type="AlphaFoldDB" id="A0AAV9Y242"/>
<sequence>MKMCKTDLFMGKNQNKKSMVSKYEIGNIKSMRYTNFSIKKYELPILIVKFNQFDIVRFKISTILNLICTNNNMKYCIHEKGLKIQEKNSFMVECIVKSLGLKKSKISYFKFDINNCSRTKLRKVRKNNSITFAIVNIHKSSMDFAKLPGITMTCKFSFGNIKRKVYRNFSNSDLINHLDHYTGWNSFIINFSNASFIENKYCIKVDLSNKFGLLNNNLVNSDKEVKKSNFKDFIGMINSINAILTRFFIFASNIYRCYVPPISDEIIPICNSMVEIICCFINKTKPGQWTYYVYICISCLLQIGDYFGTTEILGSILSYFNNMRSGFGEIEGISVSLWEEILELIQFLDEKTSLFFISHLSKIPINQSSFINKATYRYYKRMRLLLSYKLQKDIADKLNNVDKELIQRHVNNNFKDGARVLDCKYSMGICEIENINIEKYKRLKSSFDKKKNYYIQKHRERQFVSMKKKKNLYSINCFNFQTITNFENVELKMFKVIKYIYSKITLCSANKMTPFVNVNDVVVIQPFIKKKNQITLMSFRQLAKTEEINYSEVPAGSKTSRITLKLVIKYPGLDPSEYEYCLIFPILGLERYEKMIKILNTLCIVSHSNVPLFSELGCNVFNKSNYEMQINSRFKYWAQMTDSSTSILSNNCSLHEITCNSENSDNPIKITENGREDLLSFMLSNVSVSQDDLKILIHLSNSQRNAIFTSLRENITIIDGIEQSGKTLVTCILAYCRKKIDKSSRILIFTNNHKSIKCIKEVLEDTKISVLILEKKIEIEKRLKLVGLVMNQTISNSHSKYDTIILDSANKIDLVQNLQFDHIIVDDANMLCETDMLLLLTLSYHYITITYGISCDFGFNHYNSNAEYNCLKALLQKFEYKRCKLTKRYCHQYLSTQFNATLIEKPAFQIYSCNCNKVFKKLNYESMKICFIDVSFLNFDEHLHEQNFCFPEVVVTIKIIKSILKCHCKKQEANRKFCISAEKWHDLVEFPNIYLISHNRIHKKVLSKLLEIQIAKNSIPNWVNVSIDEITNFDYMDNQLIFVPLCYLGSGKSSKVMLDFTEEILKKKGNQKLVIIGDVSLIYYDNTNRGYLINCIINGHCIIEYSQLNKYLKYWCL</sequence>
<evidence type="ECO:0000313" key="2">
    <source>
        <dbReference type="Proteomes" id="UP001311799"/>
    </source>
</evidence>
<proteinExistence type="predicted"/>
<dbReference type="EMBL" id="JAWDEY010000006">
    <property type="protein sequence ID" value="KAK6590500.1"/>
    <property type="molecule type" value="Genomic_DNA"/>
</dbReference>
<name>A0AAV9Y242_9CRYT</name>
<comment type="caution">
    <text evidence="1">The sequence shown here is derived from an EMBL/GenBank/DDBJ whole genome shotgun (WGS) entry which is preliminary data.</text>
</comment>
<dbReference type="SUPFAM" id="SSF52540">
    <property type="entry name" value="P-loop containing nucleoside triphosphate hydrolases"/>
    <property type="match status" value="1"/>
</dbReference>
<keyword evidence="2" id="KW-1185">Reference proteome</keyword>
<gene>
    <name evidence="1" type="ORF">RS030_152338</name>
</gene>
<evidence type="ECO:0008006" key="3">
    <source>
        <dbReference type="Google" id="ProtNLM"/>
    </source>
</evidence>
<dbReference type="Gene3D" id="3.40.50.300">
    <property type="entry name" value="P-loop containing nucleotide triphosphate hydrolases"/>
    <property type="match status" value="1"/>
</dbReference>
<evidence type="ECO:0000313" key="1">
    <source>
        <dbReference type="EMBL" id="KAK6590500.1"/>
    </source>
</evidence>
<organism evidence="1 2">
    <name type="scientific">Cryptosporidium xiaoi</name>
    <dbReference type="NCBI Taxonomy" id="659607"/>
    <lineage>
        <taxon>Eukaryota</taxon>
        <taxon>Sar</taxon>
        <taxon>Alveolata</taxon>
        <taxon>Apicomplexa</taxon>
        <taxon>Conoidasida</taxon>
        <taxon>Coccidia</taxon>
        <taxon>Eucoccidiorida</taxon>
        <taxon>Eimeriorina</taxon>
        <taxon>Cryptosporidiidae</taxon>
        <taxon>Cryptosporidium</taxon>
    </lineage>
</organism>
<protein>
    <recommendedName>
        <fullName evidence="3">Helicase ATP-binding domain-containing protein</fullName>
    </recommendedName>
</protein>
<reference evidence="1 2" key="1">
    <citation type="submission" date="2023-10" db="EMBL/GenBank/DDBJ databases">
        <title>Comparative genomics analysis reveals potential genetic determinants of host preference in Cryptosporidium xiaoi.</title>
        <authorList>
            <person name="Xiao L."/>
            <person name="Li J."/>
        </authorList>
    </citation>
    <scope>NUCLEOTIDE SEQUENCE [LARGE SCALE GENOMIC DNA]</scope>
    <source>
        <strain evidence="1 2">52996</strain>
    </source>
</reference>